<proteinExistence type="predicted"/>
<dbReference type="AlphaFoldDB" id="A0A7K0GNK7"/>
<evidence type="ECO:0000313" key="1">
    <source>
        <dbReference type="EMBL" id="MRY60470.1"/>
    </source>
</evidence>
<reference evidence="1 2" key="1">
    <citation type="journal article" date="2019" name="Nat. Med.">
        <title>A library of human gut bacterial isolates paired with longitudinal multiomics data enables mechanistic microbiome research.</title>
        <authorList>
            <person name="Poyet M."/>
            <person name="Groussin M."/>
            <person name="Gibbons S.M."/>
            <person name="Avila-Pacheco J."/>
            <person name="Jiang X."/>
            <person name="Kearney S.M."/>
            <person name="Perrotta A.R."/>
            <person name="Berdy B."/>
            <person name="Zhao S."/>
            <person name="Lieberman T.D."/>
            <person name="Swanson P.K."/>
            <person name="Smith M."/>
            <person name="Roesemann S."/>
            <person name="Alexander J.E."/>
            <person name="Rich S.A."/>
            <person name="Livny J."/>
            <person name="Vlamakis H."/>
            <person name="Clish C."/>
            <person name="Bullock K."/>
            <person name="Deik A."/>
            <person name="Scott J."/>
            <person name="Pierce K.A."/>
            <person name="Xavier R.J."/>
            <person name="Alm E.J."/>
        </authorList>
    </citation>
    <scope>NUCLEOTIDE SEQUENCE [LARGE SCALE GENOMIC DNA]</scope>
    <source>
        <strain evidence="1 2">BIOML-A41</strain>
    </source>
</reference>
<dbReference type="InterPro" id="IPR036626">
    <property type="entry name" value="GpW_sf"/>
</dbReference>
<dbReference type="RefSeq" id="WP_139128036.1">
    <property type="nucleotide sequence ID" value="NZ_WKLT01000035.1"/>
</dbReference>
<comment type="caution">
    <text evidence="1">The sequence shown here is derived from an EMBL/GenBank/DDBJ whole genome shotgun (WGS) entry which is preliminary data.</text>
</comment>
<name>A0A7K0GNK7_PARDI</name>
<sequence>MDRCAMSESLWTPEDLAEVKRAIKELAIGKRLVRVSFSGINGSNQTNEYAPVDLPQLRKLRREMEAEIAAAQGVESVSVVASSKGLY</sequence>
<dbReference type="GO" id="GO:0019058">
    <property type="term" value="P:viral life cycle"/>
    <property type="evidence" value="ECO:0007669"/>
    <property type="project" value="InterPro"/>
</dbReference>
<dbReference type="Proteomes" id="UP000463337">
    <property type="component" value="Unassembled WGS sequence"/>
</dbReference>
<gene>
    <name evidence="1" type="ORF">GKD59_21715</name>
</gene>
<dbReference type="EMBL" id="WKLT01000035">
    <property type="protein sequence ID" value="MRY60470.1"/>
    <property type="molecule type" value="Genomic_DNA"/>
</dbReference>
<dbReference type="Gene3D" id="3.30.1580.10">
    <property type="entry name" value="Head-to-tail joining protein W"/>
    <property type="match status" value="1"/>
</dbReference>
<organism evidence="1 2">
    <name type="scientific">Parabacteroides distasonis</name>
    <dbReference type="NCBI Taxonomy" id="823"/>
    <lineage>
        <taxon>Bacteria</taxon>
        <taxon>Pseudomonadati</taxon>
        <taxon>Bacteroidota</taxon>
        <taxon>Bacteroidia</taxon>
        <taxon>Bacteroidales</taxon>
        <taxon>Tannerellaceae</taxon>
        <taxon>Parabacteroides</taxon>
    </lineage>
</organism>
<accession>A0A7K0GNK7</accession>
<protein>
    <submittedName>
        <fullName evidence="1">Uncharacterized protein</fullName>
    </submittedName>
</protein>
<evidence type="ECO:0000313" key="2">
    <source>
        <dbReference type="Proteomes" id="UP000463337"/>
    </source>
</evidence>